<feature type="domain" description="Amidohydrolase-related" evidence="9">
    <location>
        <begin position="66"/>
        <end position="348"/>
    </location>
</feature>
<evidence type="ECO:0000259" key="10">
    <source>
        <dbReference type="Pfam" id="PF13382"/>
    </source>
</evidence>
<dbReference type="NCBIfam" id="TIGR01178">
    <property type="entry name" value="ade"/>
    <property type="match status" value="1"/>
</dbReference>
<evidence type="ECO:0000256" key="5">
    <source>
        <dbReference type="ARBA" id="ARBA00023211"/>
    </source>
</evidence>
<dbReference type="GO" id="GO:0006146">
    <property type="term" value="P:adenine catabolic process"/>
    <property type="evidence" value="ECO:0007669"/>
    <property type="project" value="InterPro"/>
</dbReference>
<reference evidence="11 12" key="1">
    <citation type="submission" date="2020-03" db="EMBL/GenBank/DDBJ databases">
        <title>Assessment of the enzymatic potential of alkaline-tolerant lipase obtained from Bacillus luteus H11 (technogenic soil) for the bioremediation of saline soils contaminated with petroleum substances.</title>
        <authorList>
            <person name="Kalwasinska A."/>
        </authorList>
    </citation>
    <scope>NUCLEOTIDE SEQUENCE [LARGE SCALE GENOMIC DNA]</scope>
    <source>
        <strain evidence="11 12">H11</strain>
    </source>
</reference>
<dbReference type="Gene3D" id="3.20.20.140">
    <property type="entry name" value="Metal-dependent hydrolases"/>
    <property type="match status" value="1"/>
</dbReference>
<dbReference type="PANTHER" id="PTHR11113:SF2">
    <property type="entry name" value="ADENINE DEAMINASE"/>
    <property type="match status" value="1"/>
</dbReference>
<comment type="cofactor">
    <cofactor evidence="1 8">
        <name>Mn(2+)</name>
        <dbReference type="ChEBI" id="CHEBI:29035"/>
    </cofactor>
</comment>
<evidence type="ECO:0000313" key="12">
    <source>
        <dbReference type="Proteomes" id="UP000752012"/>
    </source>
</evidence>
<proteinExistence type="inferred from homology"/>
<evidence type="ECO:0000256" key="4">
    <source>
        <dbReference type="ARBA" id="ARBA00022801"/>
    </source>
</evidence>
<dbReference type="EMBL" id="JAATHJ010000024">
    <property type="protein sequence ID" value="NJP38527.1"/>
    <property type="molecule type" value="Genomic_DNA"/>
</dbReference>
<dbReference type="HAMAP" id="MF_01518">
    <property type="entry name" value="Adenine_deamin"/>
    <property type="match status" value="1"/>
</dbReference>
<dbReference type="EC" id="3.5.4.2" evidence="3 8"/>
<dbReference type="InterPro" id="IPR006679">
    <property type="entry name" value="Adenine_deam"/>
</dbReference>
<keyword evidence="12" id="KW-1185">Reference proteome</keyword>
<dbReference type="GO" id="GO:0000034">
    <property type="term" value="F:adenine deaminase activity"/>
    <property type="evidence" value="ECO:0007669"/>
    <property type="project" value="UniProtKB-UniRule"/>
</dbReference>
<name>A0A969TVW0_9BACI</name>
<dbReference type="PANTHER" id="PTHR11113">
    <property type="entry name" value="N-ACETYLGLUCOSAMINE-6-PHOSPHATE DEACETYLASE"/>
    <property type="match status" value="1"/>
</dbReference>
<evidence type="ECO:0000259" key="9">
    <source>
        <dbReference type="Pfam" id="PF01979"/>
    </source>
</evidence>
<accession>A0A969TVW0</accession>
<protein>
    <recommendedName>
        <fullName evidence="7 8">Adenine deaminase</fullName>
        <shortName evidence="8">Adenase</shortName>
        <shortName evidence="8">Adenine aminase</shortName>
        <ecNumber evidence="3 8">3.5.4.2</ecNumber>
    </recommendedName>
</protein>
<comment type="caution">
    <text evidence="11">The sequence shown here is derived from an EMBL/GenBank/DDBJ whole genome shotgun (WGS) entry which is preliminary data.</text>
</comment>
<dbReference type="AlphaFoldDB" id="A0A969TVW0"/>
<keyword evidence="4 8" id="KW-0378">Hydrolase</keyword>
<dbReference type="Gene3D" id="2.30.40.10">
    <property type="entry name" value="Urease, subunit C, domain 1"/>
    <property type="match status" value="1"/>
</dbReference>
<evidence type="ECO:0000256" key="3">
    <source>
        <dbReference type="ARBA" id="ARBA00012782"/>
    </source>
</evidence>
<dbReference type="InterPro" id="IPR011059">
    <property type="entry name" value="Metal-dep_hydrolase_composite"/>
</dbReference>
<keyword evidence="5 8" id="KW-0464">Manganese</keyword>
<evidence type="ECO:0000313" key="11">
    <source>
        <dbReference type="EMBL" id="NJP38527.1"/>
    </source>
</evidence>
<dbReference type="Pfam" id="PF13382">
    <property type="entry name" value="Adenine_deam_C"/>
    <property type="match status" value="1"/>
</dbReference>
<organism evidence="11 12">
    <name type="scientific">Alkalicoccus luteus</name>
    <dbReference type="NCBI Taxonomy" id="1237094"/>
    <lineage>
        <taxon>Bacteria</taxon>
        <taxon>Bacillati</taxon>
        <taxon>Bacillota</taxon>
        <taxon>Bacilli</taxon>
        <taxon>Bacillales</taxon>
        <taxon>Bacillaceae</taxon>
        <taxon>Alkalicoccus</taxon>
    </lineage>
</organism>
<feature type="domain" description="Adenine deaminase C-terminal" evidence="10">
    <location>
        <begin position="402"/>
        <end position="567"/>
    </location>
</feature>
<evidence type="ECO:0000256" key="1">
    <source>
        <dbReference type="ARBA" id="ARBA00001936"/>
    </source>
</evidence>
<comment type="similarity">
    <text evidence="2 8">Belongs to the metallo-dependent hydrolases superfamily. Adenine deaminase family.</text>
</comment>
<dbReference type="RefSeq" id="WP_168008097.1">
    <property type="nucleotide sequence ID" value="NZ_JAATHJ010000024.1"/>
</dbReference>
<dbReference type="InterPro" id="IPR026912">
    <property type="entry name" value="Adenine_deam_C"/>
</dbReference>
<dbReference type="FunFam" id="3.20.20.140:FF:000016">
    <property type="entry name" value="Adenine deaminase"/>
    <property type="match status" value="1"/>
</dbReference>
<evidence type="ECO:0000256" key="8">
    <source>
        <dbReference type="HAMAP-Rule" id="MF_01518"/>
    </source>
</evidence>
<dbReference type="InterPro" id="IPR006680">
    <property type="entry name" value="Amidohydro-rel"/>
</dbReference>
<dbReference type="Proteomes" id="UP000752012">
    <property type="component" value="Unassembled WGS sequence"/>
</dbReference>
<dbReference type="Pfam" id="PF01979">
    <property type="entry name" value="Amidohydro_1"/>
    <property type="match status" value="1"/>
</dbReference>
<sequence length="574" mass="61819">MEQATRKRVMKTAAHEQKADFVLKGARIVNVFSGEIETGDIAIQDGIIAGVGQFSGKEEMDVNGRYVVPGLIDGHVHIESSMVSPARFSDVVVPKGVTTVVTDPHEIANVKGAAGIRYMLDDSEHVPLDVRFMLPSCVPATPFEHAGAELNAEDLRPLYDHPRVIGLAEVMNYPAVEQQDDDMMQKLSDAEDRGLNIDGHGAGFSARQVNVYAAAGITTDHECTTAEEALERVKHGMYVIIREGSAAKDLRQVLPAVTSGNARRFLFCTDDKHLDELIDDGSIDASVRIAIKEGLDPVTAVQMATLHAAECFQLHTKGAVAPGRDADLLIVEDLEDFRPTHVFCDGRLTAEHGTLTEGPSVQVTPPESLTTSVRLKPFKLADLKVKAEKAEALCIEYRPDSIVTGKGAYRLPSEDGFFQPDPAQDMMKLAVFERHHETGNIGVGFIKGLQFTKGAFALTTAHDSHNIVAAGYSDEEIEQAVNAVEGMQGGLALVIDGEIAATMQLDIGGLMSSADAASAAADLKRVEHSFSKAGFSGSFNPISALSFMCLPVIPSLKLTDMGYFDSELGEHRPV</sequence>
<evidence type="ECO:0000256" key="2">
    <source>
        <dbReference type="ARBA" id="ARBA00006773"/>
    </source>
</evidence>
<dbReference type="SUPFAM" id="SSF51338">
    <property type="entry name" value="Composite domain of metallo-dependent hydrolases"/>
    <property type="match status" value="1"/>
</dbReference>
<dbReference type="SUPFAM" id="SSF51556">
    <property type="entry name" value="Metallo-dependent hydrolases"/>
    <property type="match status" value="1"/>
</dbReference>
<dbReference type="InterPro" id="IPR032466">
    <property type="entry name" value="Metal_Hydrolase"/>
</dbReference>
<dbReference type="CDD" id="cd01295">
    <property type="entry name" value="AdeC"/>
    <property type="match status" value="1"/>
</dbReference>
<comment type="catalytic activity">
    <reaction evidence="6 8">
        <text>adenine + H2O + H(+) = hypoxanthine + NH4(+)</text>
        <dbReference type="Rhea" id="RHEA:23688"/>
        <dbReference type="ChEBI" id="CHEBI:15377"/>
        <dbReference type="ChEBI" id="CHEBI:15378"/>
        <dbReference type="ChEBI" id="CHEBI:16708"/>
        <dbReference type="ChEBI" id="CHEBI:17368"/>
        <dbReference type="ChEBI" id="CHEBI:28938"/>
        <dbReference type="EC" id="3.5.4.2"/>
    </reaction>
</comment>
<evidence type="ECO:0000256" key="7">
    <source>
        <dbReference type="ARBA" id="ARBA00069718"/>
    </source>
</evidence>
<gene>
    <name evidence="8 11" type="primary">ade</name>
    <name evidence="11" type="ORF">HCN83_13095</name>
</gene>
<evidence type="ECO:0000256" key="6">
    <source>
        <dbReference type="ARBA" id="ARBA00047720"/>
    </source>
</evidence>